<organism evidence="4 5">
    <name type="scientific">Apostasia shenzhenica</name>
    <dbReference type="NCBI Taxonomy" id="1088818"/>
    <lineage>
        <taxon>Eukaryota</taxon>
        <taxon>Viridiplantae</taxon>
        <taxon>Streptophyta</taxon>
        <taxon>Embryophyta</taxon>
        <taxon>Tracheophyta</taxon>
        <taxon>Spermatophyta</taxon>
        <taxon>Magnoliopsida</taxon>
        <taxon>Liliopsida</taxon>
        <taxon>Asparagales</taxon>
        <taxon>Orchidaceae</taxon>
        <taxon>Apostasioideae</taxon>
        <taxon>Apostasia</taxon>
    </lineage>
</organism>
<dbReference type="Pfam" id="PF01535">
    <property type="entry name" value="PPR"/>
    <property type="match status" value="6"/>
</dbReference>
<dbReference type="NCBIfam" id="TIGR00756">
    <property type="entry name" value="PPR"/>
    <property type="match status" value="5"/>
</dbReference>
<dbReference type="InterPro" id="IPR046960">
    <property type="entry name" value="PPR_At4g14850-like_plant"/>
</dbReference>
<feature type="repeat" description="PPR" evidence="3">
    <location>
        <begin position="127"/>
        <end position="161"/>
    </location>
</feature>
<sequence>MCNVALETFTNLIYSQGRTRLDLSRSLVAALKSAASSLSLSPGVQLHAFSIKSGLLCSNLFVRNGLIHLYARFGHLPAARRLFVSAPRLDTASWNILLAAHLRSTATSPDLHVRQARYLFDEIPRKDRVSFTTMIMGLDQHGYAAEAVDLFRDMMVAGVTPNEVTLASVIASCCRLGTRVASAGKIVHDVAVKCGLDEFILVATNLVHAYAVSLNFEDAESIFNEMPEKNTVTWNVLLKGYAKAGWIKQARSLFERIPEKDLVSWGTIIGGYVLSDSLKEAILAFREMLRKVDSRPNEVMLVDIVSACSRRNAINEGQQLHSVIVKAGLDCHPFVQATIIHFYAECGLMELAFLQFRCRNHESISSWNALIAGFIRNDEVDAARYMFDRMPERDVVSWSTMIAGYAQNGHHSLALELFDVMQTTGIQPNEITLVCVLSAIAGCGSLEQGKWVHDYIKKHDVPMTDNLSAGLIDMYAKCGSVHNAIQLFGDVRGRSFKVSPWNAVICGLAMHGHAKASLAIFSDLLRTSIMPNSITFLGVLSACCHAGLVDIGREYFKTMRVYDLQPNIKHYGCMVDLLGRTGKLEEADGLIALMPMEPDVIIWGSMLAAARTHGKIEIGERAAERLARLDPGHGASRVLVSNMYADAGLWDDVSLVRRAMGSGGLKKAAGQSSII</sequence>
<evidence type="ECO:0000256" key="1">
    <source>
        <dbReference type="ARBA" id="ARBA00022737"/>
    </source>
</evidence>
<dbReference type="Proteomes" id="UP000236161">
    <property type="component" value="Unassembled WGS sequence"/>
</dbReference>
<dbReference type="GO" id="GO:0016787">
    <property type="term" value="F:hydrolase activity"/>
    <property type="evidence" value="ECO:0007669"/>
    <property type="project" value="UniProtKB-KW"/>
</dbReference>
<dbReference type="InterPro" id="IPR046848">
    <property type="entry name" value="E_motif"/>
</dbReference>
<evidence type="ECO:0000313" key="5">
    <source>
        <dbReference type="Proteomes" id="UP000236161"/>
    </source>
</evidence>
<dbReference type="Pfam" id="PF13041">
    <property type="entry name" value="PPR_2"/>
    <property type="match status" value="2"/>
</dbReference>
<name>A0A2I0B563_9ASPA</name>
<evidence type="ECO:0000256" key="3">
    <source>
        <dbReference type="PROSITE-ProRule" id="PRU00708"/>
    </source>
</evidence>
<proteinExistence type="inferred from homology"/>
<reference evidence="4 5" key="1">
    <citation type="journal article" date="2017" name="Nature">
        <title>The Apostasia genome and the evolution of orchids.</title>
        <authorList>
            <person name="Zhang G.Q."/>
            <person name="Liu K.W."/>
            <person name="Li Z."/>
            <person name="Lohaus R."/>
            <person name="Hsiao Y.Y."/>
            <person name="Niu S.C."/>
            <person name="Wang J.Y."/>
            <person name="Lin Y.C."/>
            <person name="Xu Q."/>
            <person name="Chen L.J."/>
            <person name="Yoshida K."/>
            <person name="Fujiwara S."/>
            <person name="Wang Z.W."/>
            <person name="Zhang Y.Q."/>
            <person name="Mitsuda N."/>
            <person name="Wang M."/>
            <person name="Liu G.H."/>
            <person name="Pecoraro L."/>
            <person name="Huang H.X."/>
            <person name="Xiao X.J."/>
            <person name="Lin M."/>
            <person name="Wu X.Y."/>
            <person name="Wu W.L."/>
            <person name="Chen Y.Y."/>
            <person name="Chang S.B."/>
            <person name="Sakamoto S."/>
            <person name="Ohme-Takagi M."/>
            <person name="Yagi M."/>
            <person name="Zeng S.J."/>
            <person name="Shen C.Y."/>
            <person name="Yeh C.M."/>
            <person name="Luo Y.B."/>
            <person name="Tsai W.C."/>
            <person name="Van de Peer Y."/>
            <person name="Liu Z.J."/>
        </authorList>
    </citation>
    <scope>NUCLEOTIDE SEQUENCE [LARGE SCALE GENOMIC DNA]</scope>
    <source>
        <strain evidence="5">cv. Shenzhen</strain>
        <tissue evidence="4">Stem</tissue>
    </source>
</reference>
<dbReference type="Gene3D" id="1.25.40.10">
    <property type="entry name" value="Tetratricopeptide repeat domain"/>
    <property type="match status" value="4"/>
</dbReference>
<evidence type="ECO:0000313" key="4">
    <source>
        <dbReference type="EMBL" id="PKA62925.1"/>
    </source>
</evidence>
<keyword evidence="1" id="KW-0677">Repeat</keyword>
<dbReference type="GO" id="GO:0003723">
    <property type="term" value="F:RNA binding"/>
    <property type="evidence" value="ECO:0007669"/>
    <property type="project" value="InterPro"/>
</dbReference>
<dbReference type="InterPro" id="IPR002885">
    <property type="entry name" value="PPR_rpt"/>
</dbReference>
<dbReference type="GO" id="GO:0009451">
    <property type="term" value="P:RNA modification"/>
    <property type="evidence" value="ECO:0007669"/>
    <property type="project" value="InterPro"/>
</dbReference>
<dbReference type="FunFam" id="1.25.40.10:FF:000212">
    <property type="entry name" value="Pentatricopeptide repeat-containing protein At2g03380, mitochondrial"/>
    <property type="match status" value="1"/>
</dbReference>
<keyword evidence="4" id="KW-0378">Hydrolase</keyword>
<dbReference type="EC" id="3.6.4.12" evidence="4"/>
<dbReference type="OrthoDB" id="601293at2759"/>
<dbReference type="InterPro" id="IPR011990">
    <property type="entry name" value="TPR-like_helical_dom_sf"/>
</dbReference>
<feature type="repeat" description="PPR" evidence="3">
    <location>
        <begin position="230"/>
        <end position="264"/>
    </location>
</feature>
<dbReference type="GO" id="GO:0003678">
    <property type="term" value="F:DNA helicase activity"/>
    <property type="evidence" value="ECO:0007669"/>
    <property type="project" value="UniProtKB-EC"/>
</dbReference>
<feature type="repeat" description="PPR" evidence="3">
    <location>
        <begin position="394"/>
        <end position="428"/>
    </location>
</feature>
<dbReference type="AlphaFoldDB" id="A0A2I0B563"/>
<protein>
    <submittedName>
        <fullName evidence="4">Pentatricopeptide repeat-containing protein</fullName>
        <ecNumber evidence="4">3.6.4.12</ecNumber>
    </submittedName>
</protein>
<dbReference type="PANTHER" id="PTHR47926:SF407">
    <property type="entry name" value="(WILD MALAYSIAN BANANA) HYPOTHETICAL PROTEIN"/>
    <property type="match status" value="1"/>
</dbReference>
<feature type="repeat" description="PPR" evidence="3">
    <location>
        <begin position="532"/>
        <end position="566"/>
    </location>
</feature>
<gene>
    <name evidence="4" type="primary">PCMP-E42</name>
    <name evidence="4" type="ORF">AXF42_Ash007721</name>
</gene>
<feature type="repeat" description="PPR" evidence="3">
    <location>
        <begin position="363"/>
        <end position="393"/>
    </location>
</feature>
<accession>A0A2I0B563</accession>
<dbReference type="EMBL" id="KZ451911">
    <property type="protein sequence ID" value="PKA62925.1"/>
    <property type="molecule type" value="Genomic_DNA"/>
</dbReference>
<dbReference type="PANTHER" id="PTHR47926">
    <property type="entry name" value="PENTATRICOPEPTIDE REPEAT-CONTAINING PROTEIN"/>
    <property type="match status" value="1"/>
</dbReference>
<comment type="similarity">
    <text evidence="2">Belongs to the PPR family. PCMP-E subfamily.</text>
</comment>
<dbReference type="PROSITE" id="PS51375">
    <property type="entry name" value="PPR"/>
    <property type="match status" value="5"/>
</dbReference>
<keyword evidence="5" id="KW-1185">Reference proteome</keyword>
<dbReference type="Pfam" id="PF20431">
    <property type="entry name" value="E_motif"/>
    <property type="match status" value="1"/>
</dbReference>
<dbReference type="FunFam" id="1.25.40.10:FF:000348">
    <property type="entry name" value="Pentatricopeptide repeat-containing protein chloroplastic"/>
    <property type="match status" value="1"/>
</dbReference>
<evidence type="ECO:0000256" key="2">
    <source>
        <dbReference type="ARBA" id="ARBA00061659"/>
    </source>
</evidence>